<accession>A0A084G920</accession>
<dbReference type="Gene3D" id="3.40.50.1000">
    <property type="entry name" value="HAD superfamily/HAD-like"/>
    <property type="match status" value="1"/>
</dbReference>
<dbReference type="PANTHER" id="PTHR46191:SF2">
    <property type="entry name" value="HALOACID DEHALOGENASE-LIKE HYDROLASE DOMAIN-CONTAINING PROTEIN 3"/>
    <property type="match status" value="1"/>
</dbReference>
<dbReference type="AlphaFoldDB" id="A0A084G920"/>
<dbReference type="EMBL" id="JOWA01000090">
    <property type="protein sequence ID" value="KEZ43832.1"/>
    <property type="molecule type" value="Genomic_DNA"/>
</dbReference>
<comment type="caution">
    <text evidence="1">The sequence shown here is derived from an EMBL/GenBank/DDBJ whole genome shotgun (WGS) entry which is preliminary data.</text>
</comment>
<dbReference type="PANTHER" id="PTHR46191">
    <property type="match status" value="1"/>
</dbReference>
<dbReference type="Pfam" id="PF00702">
    <property type="entry name" value="Hydrolase"/>
    <property type="match status" value="1"/>
</dbReference>
<dbReference type="OrthoDB" id="444127at2759"/>
<dbReference type="SUPFAM" id="SSF56784">
    <property type="entry name" value="HAD-like"/>
    <property type="match status" value="1"/>
</dbReference>
<sequence>MTRPNLLLCFDAFGTLFRPRRSPALQYAEIARLCGITGFSDDELQSSLLAAIKEEARLNPNYGKSTGLGATRWWTNVIHKTFTPLIKKDQVLPKDLAPRLLHRFSSHEGYEAEPNLTSSLKALRSQRRFDNIVIGVITNSDDRVPSVLSSFGLNVSPLRYGMEVKEPPSTLASRHYDIDFHCMSYDVGVEKPDKLIFTAAERMLARVLSLRDGKSHIDANEADVDETWRKVYVGDDYAKDVVGAVNAGWNPVLFGTTEQAPGNVPRLEDYPGRTLDDMFREHAVTRVDSLQNLAKWFVGGVN</sequence>
<organism evidence="1 2">
    <name type="scientific">Pseudallescheria apiosperma</name>
    <name type="common">Scedosporium apiospermum</name>
    <dbReference type="NCBI Taxonomy" id="563466"/>
    <lineage>
        <taxon>Eukaryota</taxon>
        <taxon>Fungi</taxon>
        <taxon>Dikarya</taxon>
        <taxon>Ascomycota</taxon>
        <taxon>Pezizomycotina</taxon>
        <taxon>Sordariomycetes</taxon>
        <taxon>Hypocreomycetidae</taxon>
        <taxon>Microascales</taxon>
        <taxon>Microascaceae</taxon>
        <taxon>Scedosporium</taxon>
    </lineage>
</organism>
<proteinExistence type="predicted"/>
<name>A0A084G920_PSEDA</name>
<evidence type="ECO:0008006" key="3">
    <source>
        <dbReference type="Google" id="ProtNLM"/>
    </source>
</evidence>
<reference evidence="1 2" key="1">
    <citation type="journal article" date="2014" name="Genome Announc.">
        <title>Draft genome sequence of the pathogenic fungus Scedosporium apiospermum.</title>
        <authorList>
            <person name="Vandeputte P."/>
            <person name="Ghamrawi S."/>
            <person name="Rechenmann M."/>
            <person name="Iltis A."/>
            <person name="Giraud S."/>
            <person name="Fleury M."/>
            <person name="Thornton C."/>
            <person name="Delhaes L."/>
            <person name="Meyer W."/>
            <person name="Papon N."/>
            <person name="Bouchara J.P."/>
        </authorList>
    </citation>
    <scope>NUCLEOTIDE SEQUENCE [LARGE SCALE GENOMIC DNA]</scope>
    <source>
        <strain evidence="1 2">IHEM 14462</strain>
    </source>
</reference>
<gene>
    <name evidence="1" type="ORF">SAPIO_CDS3992</name>
</gene>
<dbReference type="InterPro" id="IPR036412">
    <property type="entry name" value="HAD-like_sf"/>
</dbReference>
<dbReference type="GO" id="GO:0005634">
    <property type="term" value="C:nucleus"/>
    <property type="evidence" value="ECO:0007669"/>
    <property type="project" value="TreeGrafter"/>
</dbReference>
<dbReference type="GeneID" id="27723064"/>
<dbReference type="RefSeq" id="XP_016643631.1">
    <property type="nucleotide sequence ID" value="XM_016786655.1"/>
</dbReference>
<dbReference type="HOGENOM" id="CLU_045011_8_0_1"/>
<evidence type="ECO:0000313" key="1">
    <source>
        <dbReference type="EMBL" id="KEZ43832.1"/>
    </source>
</evidence>
<keyword evidence="2" id="KW-1185">Reference proteome</keyword>
<evidence type="ECO:0000313" key="2">
    <source>
        <dbReference type="Proteomes" id="UP000028545"/>
    </source>
</evidence>
<dbReference type="InterPro" id="IPR023214">
    <property type="entry name" value="HAD_sf"/>
</dbReference>
<dbReference type="KEGG" id="sapo:SAPIO_CDS3992"/>
<protein>
    <recommendedName>
        <fullName evidence="3">Haloacid dehalogenase</fullName>
    </recommendedName>
</protein>
<dbReference type="OMA" id="WWRQLIA"/>
<dbReference type="Gene3D" id="1.10.150.720">
    <property type="entry name" value="Haloacid dehalogenase-like hydrolase"/>
    <property type="match status" value="1"/>
</dbReference>
<dbReference type="Proteomes" id="UP000028545">
    <property type="component" value="Unassembled WGS sequence"/>
</dbReference>
<dbReference type="InterPro" id="IPR051828">
    <property type="entry name" value="HAD-like_hydrolase_domain"/>
</dbReference>
<dbReference type="InterPro" id="IPR044924">
    <property type="entry name" value="HAD-SF_hydro_IA_REG-2-like_cap"/>
</dbReference>
<dbReference type="VEuPathDB" id="FungiDB:SAPIO_CDS3992"/>